<accession>W4GEK7</accession>
<proteinExistence type="predicted"/>
<dbReference type="OrthoDB" id="120801at2759"/>
<name>W4GEK7_APHAT</name>
<organism evidence="1">
    <name type="scientific">Aphanomyces astaci</name>
    <name type="common">Crayfish plague agent</name>
    <dbReference type="NCBI Taxonomy" id="112090"/>
    <lineage>
        <taxon>Eukaryota</taxon>
        <taxon>Sar</taxon>
        <taxon>Stramenopiles</taxon>
        <taxon>Oomycota</taxon>
        <taxon>Saprolegniomycetes</taxon>
        <taxon>Saprolegniales</taxon>
        <taxon>Verrucalvaceae</taxon>
        <taxon>Aphanomyces</taxon>
    </lineage>
</organism>
<dbReference type="VEuPathDB" id="FungiDB:H257_08322"/>
<dbReference type="RefSeq" id="XP_009832454.1">
    <property type="nucleotide sequence ID" value="XM_009834152.1"/>
</dbReference>
<dbReference type="GeneID" id="20810318"/>
<dbReference type="AlphaFoldDB" id="W4GEK7"/>
<sequence>MKDLRRHELAVTSSHIMQFPREDNMEWIVNYMSMRKEGYKSLLRLLQWFADGHGFSKQRVCRQKKTQEDLESTCFLFGQLFHDTYLDLSPDCLYNADDTSIYLDMRPSSIWAVRGGGSYVANSETHSYRMTALLTTNEFKEYPPGHFNAMQKKAWMNGDTRGRPGGKPVLGIPEYVA</sequence>
<evidence type="ECO:0008006" key="2">
    <source>
        <dbReference type="Google" id="ProtNLM"/>
    </source>
</evidence>
<reference evidence="1" key="1">
    <citation type="submission" date="2013-12" db="EMBL/GenBank/DDBJ databases">
        <title>The Genome Sequence of Aphanomyces astaci APO3.</title>
        <authorList>
            <consortium name="The Broad Institute Genomics Platform"/>
            <person name="Russ C."/>
            <person name="Tyler B."/>
            <person name="van West P."/>
            <person name="Dieguez-Uribeondo J."/>
            <person name="Young S.K."/>
            <person name="Zeng Q."/>
            <person name="Gargeya S."/>
            <person name="Fitzgerald M."/>
            <person name="Abouelleil A."/>
            <person name="Alvarado L."/>
            <person name="Chapman S.B."/>
            <person name="Gainer-Dewar J."/>
            <person name="Goldberg J."/>
            <person name="Griggs A."/>
            <person name="Gujja S."/>
            <person name="Hansen M."/>
            <person name="Howarth C."/>
            <person name="Imamovic A."/>
            <person name="Ireland A."/>
            <person name="Larimer J."/>
            <person name="McCowan C."/>
            <person name="Murphy C."/>
            <person name="Pearson M."/>
            <person name="Poon T.W."/>
            <person name="Priest M."/>
            <person name="Roberts A."/>
            <person name="Saif S."/>
            <person name="Shea T."/>
            <person name="Sykes S."/>
            <person name="Wortman J."/>
            <person name="Nusbaum C."/>
            <person name="Birren B."/>
        </authorList>
    </citation>
    <scope>NUCLEOTIDE SEQUENCE [LARGE SCALE GENOMIC DNA]</scope>
    <source>
        <strain evidence="1">APO3</strain>
    </source>
</reference>
<evidence type="ECO:0000313" key="1">
    <source>
        <dbReference type="EMBL" id="ETV78117.1"/>
    </source>
</evidence>
<protein>
    <recommendedName>
        <fullName evidence="2">DDE-1 domain-containing protein</fullName>
    </recommendedName>
</protein>
<gene>
    <name evidence="1" type="ORF">H257_08322</name>
</gene>
<dbReference type="EMBL" id="KI913131">
    <property type="protein sequence ID" value="ETV78117.1"/>
    <property type="molecule type" value="Genomic_DNA"/>
</dbReference>